<protein>
    <submittedName>
        <fullName evidence="1">Uncharacterized protein</fullName>
    </submittedName>
</protein>
<dbReference type="EMBL" id="LAZR01013848">
    <property type="protein sequence ID" value="KKM20057.1"/>
    <property type="molecule type" value="Genomic_DNA"/>
</dbReference>
<evidence type="ECO:0000313" key="1">
    <source>
        <dbReference type="EMBL" id="KKM20057.1"/>
    </source>
</evidence>
<accession>A0A0F9HY66</accession>
<reference evidence="1" key="1">
    <citation type="journal article" date="2015" name="Nature">
        <title>Complex archaea that bridge the gap between prokaryotes and eukaryotes.</title>
        <authorList>
            <person name="Spang A."/>
            <person name="Saw J.H."/>
            <person name="Jorgensen S.L."/>
            <person name="Zaremba-Niedzwiedzka K."/>
            <person name="Martijn J."/>
            <person name="Lind A.E."/>
            <person name="van Eijk R."/>
            <person name="Schleper C."/>
            <person name="Guy L."/>
            <person name="Ettema T.J."/>
        </authorList>
    </citation>
    <scope>NUCLEOTIDE SEQUENCE</scope>
</reference>
<sequence length="21" mass="2247">MIGVTIVLVVAVFWLAWSNGA</sequence>
<proteinExistence type="predicted"/>
<dbReference type="AlphaFoldDB" id="A0A0F9HY66"/>
<comment type="caution">
    <text evidence="1">The sequence shown here is derived from an EMBL/GenBank/DDBJ whole genome shotgun (WGS) entry which is preliminary data.</text>
</comment>
<feature type="non-terminal residue" evidence="1">
    <location>
        <position position="21"/>
    </location>
</feature>
<gene>
    <name evidence="1" type="ORF">LCGC14_1649310</name>
</gene>
<organism evidence="1">
    <name type="scientific">marine sediment metagenome</name>
    <dbReference type="NCBI Taxonomy" id="412755"/>
    <lineage>
        <taxon>unclassified sequences</taxon>
        <taxon>metagenomes</taxon>
        <taxon>ecological metagenomes</taxon>
    </lineage>
</organism>
<name>A0A0F9HY66_9ZZZZ</name>